<dbReference type="InterPro" id="IPR007197">
    <property type="entry name" value="rSAM"/>
</dbReference>
<dbReference type="SUPFAM" id="SSF102114">
    <property type="entry name" value="Radical SAM enzymes"/>
    <property type="match status" value="1"/>
</dbReference>
<dbReference type="GO" id="GO:0044689">
    <property type="term" value="F:7,8-didemethyl-8-hydroxy-5-deazariboflavin synthase activity"/>
    <property type="evidence" value="ECO:0007669"/>
    <property type="project" value="TreeGrafter"/>
</dbReference>
<dbReference type="SMART" id="SM00729">
    <property type="entry name" value="Elp3"/>
    <property type="match status" value="1"/>
</dbReference>
<proteinExistence type="predicted"/>
<dbReference type="PATRIC" id="fig|1433126.3.peg.142"/>
<dbReference type="SFLD" id="SFLDF00343">
    <property type="entry name" value="aminofutalosine_synthase_(mqnE"/>
    <property type="match status" value="1"/>
</dbReference>
<keyword evidence="2 6" id="KW-0949">S-adenosyl-L-methionine</keyword>
<dbReference type="GO" id="GO:0046872">
    <property type="term" value="F:metal ion binding"/>
    <property type="evidence" value="ECO:0007669"/>
    <property type="project" value="UniProtKB-KW"/>
</dbReference>
<evidence type="ECO:0000256" key="3">
    <source>
        <dbReference type="ARBA" id="ARBA00022723"/>
    </source>
</evidence>
<dbReference type="PANTHER" id="PTHR43076:SF7">
    <property type="entry name" value="AMINODEOXYFUTALOSINE SYNTHASE"/>
    <property type="match status" value="1"/>
</dbReference>
<dbReference type="PIRSF" id="PIRSF004762">
    <property type="entry name" value="CHP00423"/>
    <property type="match status" value="1"/>
</dbReference>
<keyword evidence="10" id="KW-1185">Reference proteome</keyword>
<evidence type="ECO:0000256" key="7">
    <source>
        <dbReference type="PIRSR" id="PIRSR004762-2"/>
    </source>
</evidence>
<feature type="domain" description="Radical SAM core" evidence="8">
    <location>
        <begin position="57"/>
        <end position="291"/>
    </location>
</feature>
<dbReference type="AlphaFoldDB" id="A0A060RA11"/>
<evidence type="ECO:0000256" key="5">
    <source>
        <dbReference type="ARBA" id="ARBA00023014"/>
    </source>
</evidence>
<dbReference type="InterPro" id="IPR006638">
    <property type="entry name" value="Elp3/MiaA/NifB-like_rSAM"/>
</dbReference>
<keyword evidence="3" id="KW-0479">Metal-binding</keyword>
<feature type="binding site" evidence="7">
    <location>
        <position position="77"/>
    </location>
    <ligand>
        <name>S-adenosyl-L-methionine</name>
        <dbReference type="ChEBI" id="CHEBI:59789"/>
    </ligand>
</feature>
<dbReference type="SFLD" id="SFLDG01064">
    <property type="entry name" value="F420__menaquinone_cofactor_bio"/>
    <property type="match status" value="1"/>
</dbReference>
<dbReference type="KEGG" id="rbc:BN938_0143"/>
<dbReference type="OrthoDB" id="9802027at2"/>
<evidence type="ECO:0000313" key="10">
    <source>
        <dbReference type="Proteomes" id="UP000027616"/>
    </source>
</evidence>
<dbReference type="SFLD" id="SFLDG01389">
    <property type="entry name" value="menaquinone_synthsis_involved"/>
    <property type="match status" value="1"/>
</dbReference>
<keyword evidence="4 6" id="KW-0408">Iron</keyword>
<dbReference type="STRING" id="1433126.BN938_0143"/>
<feature type="binding site" evidence="6">
    <location>
        <position position="71"/>
    </location>
    <ligand>
        <name>[4Fe-4S] cluster</name>
        <dbReference type="ChEBI" id="CHEBI:49883"/>
        <note>4Fe-4S-S-AdoMet</note>
    </ligand>
</feature>
<evidence type="ECO:0000256" key="2">
    <source>
        <dbReference type="ARBA" id="ARBA00022691"/>
    </source>
</evidence>
<dbReference type="InterPro" id="IPR058240">
    <property type="entry name" value="rSAM_sf"/>
</dbReference>
<dbReference type="InterPro" id="IPR020050">
    <property type="entry name" value="FO_synthase_su2"/>
</dbReference>
<feature type="binding site" evidence="6">
    <location>
        <position position="75"/>
    </location>
    <ligand>
        <name>[4Fe-4S] cluster</name>
        <dbReference type="ChEBI" id="CHEBI:49883"/>
        <note>4Fe-4S-S-AdoMet</note>
    </ligand>
</feature>
<dbReference type="Proteomes" id="UP000027616">
    <property type="component" value="Chromosome I"/>
</dbReference>
<dbReference type="HOGENOM" id="CLU_040406_0_0_10"/>
<dbReference type="GO" id="GO:0051539">
    <property type="term" value="F:4 iron, 4 sulfur cluster binding"/>
    <property type="evidence" value="ECO:0007669"/>
    <property type="project" value="UniProtKB-KW"/>
</dbReference>
<protein>
    <submittedName>
        <fullName evidence="9">Gene SCO4494</fullName>
    </submittedName>
</protein>
<dbReference type="eggNOG" id="COG1060">
    <property type="taxonomic scope" value="Bacteria"/>
</dbReference>
<comment type="cofactor">
    <cofactor evidence="6">
        <name>[4Fe-4S] cluster</name>
        <dbReference type="ChEBI" id="CHEBI:49883"/>
    </cofactor>
    <text evidence="6">Binds 1 [4Fe-4S] cluster. The cluster is coordinated with 3 cysteines and an exchangeable S-adenosyl-L-methionine.</text>
</comment>
<dbReference type="Gene3D" id="3.20.20.70">
    <property type="entry name" value="Aldolase class I"/>
    <property type="match status" value="1"/>
</dbReference>
<dbReference type="InterPro" id="IPR034405">
    <property type="entry name" value="F420"/>
</dbReference>
<reference evidence="9 10" key="1">
    <citation type="journal article" date="2015" name="Genome Announc.">
        <title>Complete Genome Sequence of the Novel Leech Symbiont Mucinivorans hirudinis M3T.</title>
        <authorList>
            <person name="Nelson M.C."/>
            <person name="Bomar L."/>
            <person name="Graf J."/>
        </authorList>
    </citation>
    <scope>NUCLEOTIDE SEQUENCE [LARGE SCALE GENOMIC DNA]</scope>
    <source>
        <strain evidence="10">M3</strain>
    </source>
</reference>
<sequence length="366" mass="41000">MIEFLTHDADLIRIAESVSSGTRLSNEDALILFERAPLALLGMLATAKREQINGKRAYYNRNIHIEPTNICLFRCKFCSYRRCSLDEPGAWYDSLEDIYNQAAVYQHKGITEVHIVGGVHPLHTLVDYIEIVKTVKRALPEVVVKAYTAVELNYIIRKAGLSLEEGLVLLKEAGMGAIPGGGAEIFDTEVRAQICGEKSSAEEWLATHRAAHKMGITTNATILYGHIETYRHRIDHLARLRALQDETGGFSAFIPLKYRSVNNSMSSLGEVSLPEDMRMLAISRLYLDNFDHIKAYWVMLGKDATELALAFGADDIDGTIDDTTKIYSMAGVADQKPSMTTSQMRSLIARMGYVPIERDTFYREIL</sequence>
<evidence type="ECO:0000256" key="6">
    <source>
        <dbReference type="PIRSR" id="PIRSR004762-1"/>
    </source>
</evidence>
<gene>
    <name evidence="9" type="ORF">BN938_0143</name>
</gene>
<keyword evidence="5 6" id="KW-0411">Iron-sulfur</keyword>
<dbReference type="Pfam" id="PF19288">
    <property type="entry name" value="CofH_C"/>
    <property type="match status" value="1"/>
</dbReference>
<dbReference type="SFLD" id="SFLDS00029">
    <property type="entry name" value="Radical_SAM"/>
    <property type="match status" value="1"/>
</dbReference>
<dbReference type="PROSITE" id="PS51918">
    <property type="entry name" value="RADICAL_SAM"/>
    <property type="match status" value="1"/>
</dbReference>
<keyword evidence="1 6" id="KW-0004">4Fe-4S</keyword>
<evidence type="ECO:0000256" key="1">
    <source>
        <dbReference type="ARBA" id="ARBA00022485"/>
    </source>
</evidence>
<organism evidence="9 10">
    <name type="scientific">Mucinivorans hirudinis</name>
    <dbReference type="NCBI Taxonomy" id="1433126"/>
    <lineage>
        <taxon>Bacteria</taxon>
        <taxon>Pseudomonadati</taxon>
        <taxon>Bacteroidota</taxon>
        <taxon>Bacteroidia</taxon>
        <taxon>Bacteroidales</taxon>
        <taxon>Rikenellaceae</taxon>
        <taxon>Mucinivorans</taxon>
    </lineage>
</organism>
<dbReference type="CDD" id="cd01335">
    <property type="entry name" value="Radical_SAM"/>
    <property type="match status" value="1"/>
</dbReference>
<evidence type="ECO:0000259" key="8">
    <source>
        <dbReference type="PROSITE" id="PS51918"/>
    </source>
</evidence>
<dbReference type="InterPro" id="IPR045567">
    <property type="entry name" value="CofH/MnqC-like_C"/>
</dbReference>
<dbReference type="GO" id="GO:0016765">
    <property type="term" value="F:transferase activity, transferring alkyl or aryl (other than methyl) groups"/>
    <property type="evidence" value="ECO:0007669"/>
    <property type="project" value="InterPro"/>
</dbReference>
<dbReference type="NCBIfam" id="TIGR00423">
    <property type="entry name" value="CofH family radical SAM protein"/>
    <property type="match status" value="1"/>
</dbReference>
<dbReference type="EMBL" id="HG934468">
    <property type="protein sequence ID" value="CDN30249.1"/>
    <property type="molecule type" value="Genomic_DNA"/>
</dbReference>
<accession>A0A060RA11</accession>
<evidence type="ECO:0000313" key="9">
    <source>
        <dbReference type="EMBL" id="CDN30249.1"/>
    </source>
</evidence>
<dbReference type="PANTHER" id="PTHR43076">
    <property type="entry name" value="FO SYNTHASE (COFH)"/>
    <property type="match status" value="1"/>
</dbReference>
<dbReference type="InterPro" id="IPR013785">
    <property type="entry name" value="Aldolase_TIM"/>
</dbReference>
<feature type="binding site" evidence="7">
    <location>
        <position position="184"/>
    </location>
    <ligand>
        <name>S-adenosyl-L-methionine</name>
        <dbReference type="ChEBI" id="CHEBI:59789"/>
    </ligand>
</feature>
<feature type="binding site" evidence="6">
    <location>
        <position position="78"/>
    </location>
    <ligand>
        <name>[4Fe-4S] cluster</name>
        <dbReference type="ChEBI" id="CHEBI:49883"/>
        <note>4Fe-4S-S-AdoMet</note>
    </ligand>
</feature>
<evidence type="ECO:0000256" key="4">
    <source>
        <dbReference type="ARBA" id="ARBA00023004"/>
    </source>
</evidence>
<name>A0A060RA11_9BACT</name>
<dbReference type="Pfam" id="PF04055">
    <property type="entry name" value="Radical_SAM"/>
    <property type="match status" value="1"/>
</dbReference>